<feature type="region of interest" description="Disordered" evidence="1">
    <location>
        <begin position="72"/>
        <end position="97"/>
    </location>
</feature>
<organism evidence="2 3">
    <name type="scientific">Halapricum salinum</name>
    <dbReference type="NCBI Taxonomy" id="1457250"/>
    <lineage>
        <taxon>Archaea</taxon>
        <taxon>Methanobacteriati</taxon>
        <taxon>Methanobacteriota</taxon>
        <taxon>Stenosarchaea group</taxon>
        <taxon>Halobacteria</taxon>
        <taxon>Halobacteriales</taxon>
        <taxon>Haloarculaceae</taxon>
        <taxon>Halapricum</taxon>
    </lineage>
</organism>
<proteinExistence type="predicted"/>
<name>A0A4D6HFD0_9EURY</name>
<dbReference type="Proteomes" id="UP000296706">
    <property type="component" value="Chromosome"/>
</dbReference>
<gene>
    <name evidence="2" type="ORF">DV733_16470</name>
</gene>
<dbReference type="AlphaFoldDB" id="A0A4D6HFD0"/>
<dbReference type="OrthoDB" id="214756at2157"/>
<evidence type="ECO:0000256" key="1">
    <source>
        <dbReference type="SAM" id="MobiDB-lite"/>
    </source>
</evidence>
<dbReference type="KEGG" id="hsn:DV733_16470"/>
<reference evidence="2 3" key="1">
    <citation type="journal article" date="2019" name="Nat. Commun.">
        <title>A new type of DNA phosphorothioation-based antiviral system in archaea.</title>
        <authorList>
            <person name="Xiong L."/>
            <person name="Liu S."/>
            <person name="Chen S."/>
            <person name="Xiao Y."/>
            <person name="Zhu B."/>
            <person name="Gao Y."/>
            <person name="Zhang Y."/>
            <person name="Chen B."/>
            <person name="Luo J."/>
            <person name="Deng Z."/>
            <person name="Chen X."/>
            <person name="Wang L."/>
            <person name="Chen S."/>
        </authorList>
    </citation>
    <scope>NUCLEOTIDE SEQUENCE [LARGE SCALE GENOMIC DNA]</scope>
    <source>
        <strain evidence="2 3">CBA1105</strain>
    </source>
</reference>
<dbReference type="Pfam" id="PF26062">
    <property type="entry name" value="DUF8022"/>
    <property type="match status" value="1"/>
</dbReference>
<sequence length="97" mass="10573">MAEESPSDEYLFAAVAESNPDAEPEEAAAIVAVLRAQLDVEAAAREAASAEGEEADSWQGRRWAFTGRIKSLQHRSDRVPENAPEDPWTASGRTDLF</sequence>
<dbReference type="InterPro" id="IPR058335">
    <property type="entry name" value="PccX"/>
</dbReference>
<keyword evidence="3" id="KW-1185">Reference proteome</keyword>
<protein>
    <submittedName>
        <fullName evidence="2">Acc operon protein</fullName>
    </submittedName>
</protein>
<evidence type="ECO:0000313" key="3">
    <source>
        <dbReference type="Proteomes" id="UP000296706"/>
    </source>
</evidence>
<accession>A0A4D6HFD0</accession>
<evidence type="ECO:0000313" key="2">
    <source>
        <dbReference type="EMBL" id="QCC52729.1"/>
    </source>
</evidence>
<dbReference type="EMBL" id="CP031310">
    <property type="protein sequence ID" value="QCC52729.1"/>
    <property type="molecule type" value="Genomic_DNA"/>
</dbReference>
<dbReference type="STRING" id="1457250.GCA_000755225_02175"/>